<dbReference type="RefSeq" id="YP_009188150.1">
    <property type="nucleotide sequence ID" value="NC_028663.1"/>
</dbReference>
<evidence type="ECO:0000256" key="1">
    <source>
        <dbReference type="SAM" id="MobiDB-lite"/>
    </source>
</evidence>
<organism evidence="2 3">
    <name type="scientific">Cyanophage P-TIM40</name>
    <dbReference type="NCBI Taxonomy" id="1589733"/>
    <lineage>
        <taxon>Viruses</taxon>
        <taxon>Duplodnaviria</taxon>
        <taxon>Heunggongvirae</taxon>
        <taxon>Uroviricota</taxon>
        <taxon>Caudoviricetes</taxon>
        <taxon>Pantevenvirales</taxon>
        <taxon>Kyanoviridae</taxon>
        <taxon>Libanvirus</taxon>
        <taxon>Libanvirus ptim40</taxon>
    </lineage>
</organism>
<evidence type="ECO:0000313" key="2">
    <source>
        <dbReference type="EMBL" id="AJK27502.1"/>
    </source>
</evidence>
<keyword evidence="3" id="KW-1185">Reference proteome</keyword>
<gene>
    <name evidence="2" type="ORF">PTIM40_75</name>
</gene>
<proteinExistence type="predicted"/>
<dbReference type="KEGG" id="vg:26516620"/>
<sequence length="38" mass="4423">MLRDTFNLDPKFTTQDHGHLSDKSITGNQAKREHIIKE</sequence>
<dbReference type="GeneID" id="26516620"/>
<feature type="region of interest" description="Disordered" evidence="1">
    <location>
        <begin position="1"/>
        <end position="38"/>
    </location>
</feature>
<name>A0A0C5ADW5_9CAUD</name>
<dbReference type="EMBL" id="KP211958">
    <property type="protein sequence ID" value="AJK27502.1"/>
    <property type="molecule type" value="Genomic_DNA"/>
</dbReference>
<reference evidence="2 3" key="1">
    <citation type="submission" date="2014-11" db="EMBL/GenBank/DDBJ databases">
        <authorList>
            <person name="Fedida A."/>
            <person name="Lindell D."/>
        </authorList>
    </citation>
    <scope>NUCLEOTIDE SEQUENCE [LARGE SCALE GENOMIC DNA]</scope>
</reference>
<accession>A0A0C5ADW5</accession>
<evidence type="ECO:0000313" key="3">
    <source>
        <dbReference type="Proteomes" id="UP000032135"/>
    </source>
</evidence>
<protein>
    <submittedName>
        <fullName evidence="2">Uncharacterized protein</fullName>
    </submittedName>
</protein>
<dbReference type="Proteomes" id="UP000032135">
    <property type="component" value="Segment"/>
</dbReference>